<feature type="compositionally biased region" description="Basic residues" evidence="1">
    <location>
        <begin position="152"/>
        <end position="163"/>
    </location>
</feature>
<protein>
    <submittedName>
        <fullName evidence="3">Uncharacterized protein LOC117642520</fullName>
    </submittedName>
</protein>
<accession>A0A6P8YIZ7</accession>
<dbReference type="InParanoid" id="A0A6P8YIZ7"/>
<reference evidence="3" key="1">
    <citation type="submission" date="2025-08" db="UniProtKB">
        <authorList>
            <consortium name="RefSeq"/>
        </authorList>
    </citation>
    <scope>IDENTIFICATION</scope>
    <source>
        <tissue evidence="3">Total insect</tissue>
    </source>
</reference>
<feature type="compositionally biased region" description="Polar residues" evidence="1">
    <location>
        <begin position="108"/>
        <end position="126"/>
    </location>
</feature>
<dbReference type="OrthoDB" id="7551276at2759"/>
<feature type="compositionally biased region" description="Low complexity" evidence="1">
    <location>
        <begin position="307"/>
        <end position="321"/>
    </location>
</feature>
<name>A0A6P8YIZ7_THRPL</name>
<feature type="compositionally biased region" description="Polar residues" evidence="1">
    <location>
        <begin position="217"/>
        <end position="239"/>
    </location>
</feature>
<dbReference type="AlphaFoldDB" id="A0A6P8YIZ7"/>
<feature type="region of interest" description="Disordered" evidence="1">
    <location>
        <begin position="214"/>
        <end position="239"/>
    </location>
</feature>
<organism evidence="3">
    <name type="scientific">Thrips palmi</name>
    <name type="common">Melon thrips</name>
    <dbReference type="NCBI Taxonomy" id="161013"/>
    <lineage>
        <taxon>Eukaryota</taxon>
        <taxon>Metazoa</taxon>
        <taxon>Ecdysozoa</taxon>
        <taxon>Arthropoda</taxon>
        <taxon>Hexapoda</taxon>
        <taxon>Insecta</taxon>
        <taxon>Pterygota</taxon>
        <taxon>Neoptera</taxon>
        <taxon>Paraneoptera</taxon>
        <taxon>Thysanoptera</taxon>
        <taxon>Terebrantia</taxon>
        <taxon>Thripoidea</taxon>
        <taxon>Thripidae</taxon>
        <taxon>Thrips</taxon>
    </lineage>
</organism>
<feature type="compositionally biased region" description="Polar residues" evidence="1">
    <location>
        <begin position="322"/>
        <end position="338"/>
    </location>
</feature>
<sequence length="527" mass="58824">MEIVRICLKMCTPAPWRWICVYPSPSYKYSVVTFIPQEDDDSDVEESEAVPSSWLLEENTQVYWPPKEKKAAIPRLIMSLSKPDKTWDKFPVRFRHSYATYNKARTAAQRQTNQDETVGSASSGLNQPRKRRKPGRFCSEHSSDEEVQQPRPSKKQKMGRKKEKRCDTPGDSSDLSDDENIMKKVDEMISKTSSKQSQIADIINKEVILEDDKGADSTHQSGSVLNLSISPSTEPPVTTSNAGGGVLSFVKGPIPITASSSNSGSGKGPSVTFLRDTSSSIKTGSDRSNRNLTITDKESPSVIVQQTSSSNKTVSVKSVSTPIQASSPKDANFGSNLSENHEHSSRKTKSKNKTEIRAMHETLETLVKGFELLTVNIHRIMQHVFPEEDLVSLPSNMPKTPLKNESAFNDLEKIAANDTEFTKLMLYYYGRLEVSTHASEETKATRWLLQTLFTNKLARTISWEGTKETKIALKPTKICKLMLCILKKTFSKSNLIMATGQIQRWFNTSSQRKVESSSSDSSDEATE</sequence>
<evidence type="ECO:0000313" key="2">
    <source>
        <dbReference type="Proteomes" id="UP000515158"/>
    </source>
</evidence>
<dbReference type="GeneID" id="117642520"/>
<dbReference type="RefSeq" id="XP_034236666.1">
    <property type="nucleotide sequence ID" value="XM_034380775.1"/>
</dbReference>
<gene>
    <name evidence="3" type="primary">LOC117642520</name>
</gene>
<proteinExistence type="predicted"/>
<evidence type="ECO:0000256" key="1">
    <source>
        <dbReference type="SAM" id="MobiDB-lite"/>
    </source>
</evidence>
<feature type="region of interest" description="Disordered" evidence="1">
    <location>
        <begin position="258"/>
        <end position="354"/>
    </location>
</feature>
<feature type="compositionally biased region" description="Basic and acidic residues" evidence="1">
    <location>
        <begin position="284"/>
        <end position="299"/>
    </location>
</feature>
<dbReference type="Proteomes" id="UP000515158">
    <property type="component" value="Unplaced"/>
</dbReference>
<feature type="region of interest" description="Disordered" evidence="1">
    <location>
        <begin position="105"/>
        <end position="180"/>
    </location>
</feature>
<keyword evidence="2" id="KW-1185">Reference proteome</keyword>
<evidence type="ECO:0000313" key="3">
    <source>
        <dbReference type="RefSeq" id="XP_034236666.1"/>
    </source>
</evidence>
<dbReference type="KEGG" id="tpal:117642520"/>
<feature type="compositionally biased region" description="Low complexity" evidence="1">
    <location>
        <begin position="259"/>
        <end position="270"/>
    </location>
</feature>